<reference evidence="3" key="1">
    <citation type="journal article" date="2020" name="Stud. Mycol.">
        <title>101 Dothideomycetes genomes: a test case for predicting lifestyles and emergence of pathogens.</title>
        <authorList>
            <person name="Haridas S."/>
            <person name="Albert R."/>
            <person name="Binder M."/>
            <person name="Bloem J."/>
            <person name="Labutti K."/>
            <person name="Salamov A."/>
            <person name="Andreopoulos B."/>
            <person name="Baker S."/>
            <person name="Barry K."/>
            <person name="Bills G."/>
            <person name="Bluhm B."/>
            <person name="Cannon C."/>
            <person name="Castanera R."/>
            <person name="Culley D."/>
            <person name="Daum C."/>
            <person name="Ezra D."/>
            <person name="Gonzalez J."/>
            <person name="Henrissat B."/>
            <person name="Kuo A."/>
            <person name="Liang C."/>
            <person name="Lipzen A."/>
            <person name="Lutzoni F."/>
            <person name="Magnuson J."/>
            <person name="Mondo S."/>
            <person name="Nolan M."/>
            <person name="Ohm R."/>
            <person name="Pangilinan J."/>
            <person name="Park H.-J."/>
            <person name="Ramirez L."/>
            <person name="Alfaro M."/>
            <person name="Sun H."/>
            <person name="Tritt A."/>
            <person name="Yoshinaga Y."/>
            <person name="Zwiers L.-H."/>
            <person name="Turgeon B."/>
            <person name="Goodwin S."/>
            <person name="Spatafora J."/>
            <person name="Crous P."/>
            <person name="Grigoriev I."/>
        </authorList>
    </citation>
    <scope>NUCLEOTIDE SEQUENCE</scope>
    <source>
        <strain evidence="3">ATCC 36951</strain>
    </source>
</reference>
<feature type="signal peptide" evidence="2">
    <location>
        <begin position="1"/>
        <end position="20"/>
    </location>
</feature>
<protein>
    <submittedName>
        <fullName evidence="3">Uncharacterized protein</fullName>
    </submittedName>
</protein>
<dbReference type="EMBL" id="ML993596">
    <property type="protein sequence ID" value="KAF2166529.1"/>
    <property type="molecule type" value="Genomic_DNA"/>
</dbReference>
<proteinExistence type="predicted"/>
<evidence type="ECO:0000256" key="2">
    <source>
        <dbReference type="SAM" id="SignalP"/>
    </source>
</evidence>
<organism evidence="3 4">
    <name type="scientific">Zasmidium cellare ATCC 36951</name>
    <dbReference type="NCBI Taxonomy" id="1080233"/>
    <lineage>
        <taxon>Eukaryota</taxon>
        <taxon>Fungi</taxon>
        <taxon>Dikarya</taxon>
        <taxon>Ascomycota</taxon>
        <taxon>Pezizomycotina</taxon>
        <taxon>Dothideomycetes</taxon>
        <taxon>Dothideomycetidae</taxon>
        <taxon>Mycosphaerellales</taxon>
        <taxon>Mycosphaerellaceae</taxon>
        <taxon>Zasmidium</taxon>
    </lineage>
</organism>
<name>A0A6A6CLD0_ZASCE</name>
<keyword evidence="2" id="KW-0732">Signal</keyword>
<evidence type="ECO:0000256" key="1">
    <source>
        <dbReference type="SAM" id="MobiDB-lite"/>
    </source>
</evidence>
<evidence type="ECO:0000313" key="4">
    <source>
        <dbReference type="Proteomes" id="UP000799537"/>
    </source>
</evidence>
<dbReference type="AlphaFoldDB" id="A0A6A6CLD0"/>
<feature type="chain" id="PRO_5025557279" evidence="2">
    <location>
        <begin position="21"/>
        <end position="375"/>
    </location>
</feature>
<sequence length="375" mass="40399">MLSFIALVTLFLTCLQTAFAKCKSYGLDYKDGKSYSLVRSSSAFSGHEEFTGCDNDQANNVLVDPQGNEYQCSSTPLQPDSTSQQYVCNDWTYDTMYTGEWSIIVISNNGNGDPVNFQRDFYLDFGDGAAATTTSTSSSLLSETSLSSLSSISLEVSNPVETNAAETTKTYAITLFGRDLPALPTTLLRVVKRNETEAWSASYSEKKAEPTTTLDVTLTSTITSFFTVEPTQTPVHAPLKSIRPLSGWNGTSTHSSTWMLASSLATAAPSTTKTVTVFQATPTPETSSSAAAPAIPTVGGHPAEDHVAPIAPTSLGKQYQDLGHGVADNHAHSHSNSTSGAYSQEFRLALLNGDKPDDETRRQFVEERHRVLQGN</sequence>
<gene>
    <name evidence="3" type="ORF">M409DRAFT_54869</name>
</gene>
<dbReference type="GeneID" id="54566127"/>
<keyword evidence="4" id="KW-1185">Reference proteome</keyword>
<dbReference type="Proteomes" id="UP000799537">
    <property type="component" value="Unassembled WGS sequence"/>
</dbReference>
<accession>A0A6A6CLD0</accession>
<dbReference type="RefSeq" id="XP_033667418.1">
    <property type="nucleotide sequence ID" value="XM_033812855.1"/>
</dbReference>
<feature type="region of interest" description="Disordered" evidence="1">
    <location>
        <begin position="319"/>
        <end position="340"/>
    </location>
</feature>
<dbReference type="OrthoDB" id="3937708at2759"/>
<evidence type="ECO:0000313" key="3">
    <source>
        <dbReference type="EMBL" id="KAF2166529.1"/>
    </source>
</evidence>